<dbReference type="PANTHER" id="PTHR34203:SF15">
    <property type="entry name" value="SLL1173 PROTEIN"/>
    <property type="match status" value="1"/>
</dbReference>
<reference evidence="4" key="1">
    <citation type="submission" date="2018-03" db="EMBL/GenBank/DDBJ databases">
        <authorList>
            <person name="Nunes O.C."/>
            <person name="Lopes A.R."/>
            <person name="Froufe H."/>
            <person name="Munoz-Merida A."/>
            <person name="Barroso C."/>
            <person name="Egas C."/>
        </authorList>
    </citation>
    <scope>NUCLEOTIDE SEQUENCE</scope>
    <source>
        <strain evidence="4">ON4</strain>
    </source>
</reference>
<reference evidence="4" key="2">
    <citation type="journal article" date="2022" name="Sci. Rep.">
        <title>In silico prediction of the enzymes involved in the degradation of the herbicide molinate by Gulosibacter molinativorax ON4T.</title>
        <authorList>
            <person name="Lopes A.R."/>
            <person name="Bunin E."/>
            <person name="Viana A.T."/>
            <person name="Froufe H."/>
            <person name="Munoz-Merida A."/>
            <person name="Pinho D."/>
            <person name="Figueiredo J."/>
            <person name="Barroso C."/>
            <person name="Vaz-Moreira I."/>
            <person name="Bellanger X."/>
            <person name="Egas C."/>
            <person name="Nunes O.C."/>
        </authorList>
    </citation>
    <scope>NUCLEOTIDE SEQUENCE</scope>
    <source>
        <strain evidence="4">ON4</strain>
    </source>
</reference>
<name>A0ABT7C722_9MICO</name>
<dbReference type="EMBL" id="PXVD01000008">
    <property type="protein sequence ID" value="MDJ1370957.1"/>
    <property type="molecule type" value="Genomic_DNA"/>
</dbReference>
<dbReference type="SUPFAM" id="SSF53756">
    <property type="entry name" value="UDP-Glycosyltransferase/glycogen phosphorylase"/>
    <property type="match status" value="1"/>
</dbReference>
<accession>A0ABT7C722</accession>
<dbReference type="GO" id="GO:0032259">
    <property type="term" value="P:methylation"/>
    <property type="evidence" value="ECO:0007669"/>
    <property type="project" value="UniProtKB-KW"/>
</dbReference>
<evidence type="ECO:0000313" key="4">
    <source>
        <dbReference type="EMBL" id="MDJ1370957.1"/>
    </source>
</evidence>
<keyword evidence="4" id="KW-0489">Methyltransferase</keyword>
<dbReference type="Gene3D" id="3.40.50.2000">
    <property type="entry name" value="Glycogen Phosphorylase B"/>
    <property type="match status" value="2"/>
</dbReference>
<proteinExistence type="predicted"/>
<dbReference type="PANTHER" id="PTHR34203">
    <property type="entry name" value="METHYLTRANSFERASE, FKBM FAMILY PROTEIN"/>
    <property type="match status" value="1"/>
</dbReference>
<dbReference type="SUPFAM" id="SSF53335">
    <property type="entry name" value="S-adenosyl-L-methionine-dependent methyltransferases"/>
    <property type="match status" value="1"/>
</dbReference>
<organism evidence="4 5">
    <name type="scientific">Gulosibacter molinativorax</name>
    <dbReference type="NCBI Taxonomy" id="256821"/>
    <lineage>
        <taxon>Bacteria</taxon>
        <taxon>Bacillati</taxon>
        <taxon>Actinomycetota</taxon>
        <taxon>Actinomycetes</taxon>
        <taxon>Micrococcales</taxon>
        <taxon>Microbacteriaceae</taxon>
        <taxon>Gulosibacter</taxon>
    </lineage>
</organism>
<dbReference type="CDD" id="cd03801">
    <property type="entry name" value="GT4_PimA-like"/>
    <property type="match status" value="1"/>
</dbReference>
<evidence type="ECO:0000313" key="5">
    <source>
        <dbReference type="Proteomes" id="UP001170379"/>
    </source>
</evidence>
<dbReference type="Gene3D" id="3.40.50.150">
    <property type="entry name" value="Vaccinia Virus protein VP39"/>
    <property type="match status" value="1"/>
</dbReference>
<gene>
    <name evidence="4" type="ORF">C7K25_06190</name>
</gene>
<dbReference type="Pfam" id="PF05050">
    <property type="entry name" value="Methyltransf_21"/>
    <property type="match status" value="1"/>
</dbReference>
<dbReference type="InterPro" id="IPR029063">
    <property type="entry name" value="SAM-dependent_MTases_sf"/>
</dbReference>
<dbReference type="InterPro" id="IPR055259">
    <property type="entry name" value="YkvP/CgeB_Glyco_trans-like"/>
</dbReference>
<keyword evidence="5" id="KW-1185">Reference proteome</keyword>
<dbReference type="NCBIfam" id="TIGR01444">
    <property type="entry name" value="fkbM_fam"/>
    <property type="match status" value="1"/>
</dbReference>
<feature type="domain" description="Spore protein YkvP/CgeB glycosyl transferase-like" evidence="3">
    <location>
        <begin position="865"/>
        <end position="992"/>
    </location>
</feature>
<dbReference type="Pfam" id="PF13524">
    <property type="entry name" value="Glyco_trans_1_2"/>
    <property type="match status" value="1"/>
</dbReference>
<evidence type="ECO:0000259" key="3">
    <source>
        <dbReference type="Pfam" id="PF13524"/>
    </source>
</evidence>
<keyword evidence="4" id="KW-0808">Transferase</keyword>
<dbReference type="Proteomes" id="UP001170379">
    <property type="component" value="Unassembled WGS sequence"/>
</dbReference>
<protein>
    <submittedName>
        <fullName evidence="4">FkbM family methyltransferase</fullName>
    </submittedName>
</protein>
<dbReference type="InterPro" id="IPR006342">
    <property type="entry name" value="FkbM_mtfrase"/>
</dbReference>
<feature type="coiled-coil region" evidence="1">
    <location>
        <begin position="353"/>
        <end position="541"/>
    </location>
</feature>
<feature type="domain" description="Methyltransferase FkbM" evidence="2">
    <location>
        <begin position="71"/>
        <end position="200"/>
    </location>
</feature>
<dbReference type="Pfam" id="PF13692">
    <property type="entry name" value="Glyco_trans_1_4"/>
    <property type="match status" value="1"/>
</dbReference>
<evidence type="ECO:0000256" key="1">
    <source>
        <dbReference type="SAM" id="Coils"/>
    </source>
</evidence>
<dbReference type="GO" id="GO:0008168">
    <property type="term" value="F:methyltransferase activity"/>
    <property type="evidence" value="ECO:0007669"/>
    <property type="project" value="UniProtKB-KW"/>
</dbReference>
<keyword evidence="1" id="KW-0175">Coiled coil</keyword>
<evidence type="ECO:0000259" key="2">
    <source>
        <dbReference type="Pfam" id="PF05050"/>
    </source>
</evidence>
<comment type="caution">
    <text evidence="4">The sequence shown here is derived from an EMBL/GenBank/DDBJ whole genome shotgun (WGS) entry which is preliminary data.</text>
</comment>
<dbReference type="InterPro" id="IPR052514">
    <property type="entry name" value="SAM-dependent_MTase"/>
</dbReference>
<sequence length="1734" mass="195767">MNLILQLGTKMAGEINEKYELNDDKGLYNLYLPQASIDHIQKSIVAAKSPYEFELLKATIPWLEDGTNVLDVGSNIGNHAIYWARHGHFVHLVEPNSELMNIARRNFQINTLEDSAEFHEIALGASESHGYLTEVSASNSGAGQIVLDANGPVPITTVDILSIENLALIKIDVEGMDVDVLRGARETLASQRPIVVIETLTDEALVEAARILNENKYLHWSTHNASPTHIFIPLEKLSIAHLQDRATRAARLEFEARAQKDKDAAKIREINLRYRYAMQHERELKERLSYSGQETKPSNVEDGEDNQTISSMAPGDTVQIARDSLASIQTRIELLIEESRSVNEHAINTARVQEGLRSELDALVFENKRLEEACLQAAATTKEYELVKSEALAQAKIIKNELETLKMDQEAKEKDLAAQLKLTEESIKEVNDLRRDLGTERALRSRAEEATGRLEEELNQLKEKLQQLAVLRSDSLVEIDSMVKRLGEYQAKLADQEQAVTSARNENEELRASLDKAKEELRSLQEVAKKARSERKDISEKFRDRGVQLAKQMEVTREKSSRLIEQQGHLKDAKSEISRLHAEKIRLAERIAILGRERDAAKKTLVELRRSRSYRFAKALNGTIKAPFAAIASPSVPTLELEPGRNETAANGRVGSRQPSYVEPKAIKSNSDQVRGALKSFITIACILDEFSYECFAPEANLVQLTPTAWEEQLELAHPDVLFVESAWRGHENTWTNMVGKAGKEILEIVAWCNAREIPTVFWNKEDPVHFATFLRVASYFDVVMTTDIDCVPRYRSHLGHDRVYFLPFAAQTRMHNPIEEYERIDEIAFAGAYYSKYKERTKDLEEFVEYLPAVKPLTIFDRMYGQDNPDYQFPDKYEPYIVGNLAPSEIAIAYKGYGAGLNLNSVKHSQSMMARRVFELIASNTLVVSNYSPALKIFFGDLVIATDSGALAADRLRRLESTPDGTARMRSAALRQVLREHTYADRVETICKAVGLDYVSEVHSMAVIILESSADDNAAVLETIKGQSIKPDAIYSLKQLQGDNDQDENIQTISLELPEAISQLGKILEAHSHLAFFHEADYYGPHFLEDLILTWRYANVDVVTKELTGTRVSGKKSRNYRTVKTAEIRSSAIRLDSIDVDTLFRLLKKQKFSRRGQLVKFKIDDLEYIKNGAKSVPVDSKGPRSELSAKPFTLKELNQISSNVTKRQRINNHSISVDQLRHLIKGMTGKVTVIWEEGSFAIRSELEAGSHGYGYFPSTISLEDLGWSDVGHFYLDSSLGLDIQVAIIFHDANGKRLGHAMAYANRNHSFAIPDLTTRIKFGIRASGPGQSVLRGMYASPYQEPNAGLITRTKNIVLTNIYPSYGDLYRNGFVHSRVSAYRQEGLDVEVVTLDQVAAPQSREFEGVRVSTLNQADLGSSLSQGNFESVLVHFLNPAMWHSISMSPPETRVIVWIHGSEIQPWWRREYNAVTEEALNTLKKESDERLNFWRKVFAERRPNTHFVFVSNYFAEEVFEDVGIRLPQEAYHIIHNPIDGELFDYIPKPDYQRKKILSIRPYASRKYANDLSVNAVIELSRHPNFKDLEFKFIGDGVLFEETLKPVWDMSNVQIERRFLTHSEMANVHKEYGIFLTPTRMDAQGVSRDEAMSSGLVPITSGVTAVPEFVDESCGVLAPLDDFVSLAEGILAISEDAERFQEMSRRAAARVRAQSGKKQIINRELDLILGRKVERSISE</sequence>